<proteinExistence type="predicted"/>
<sequence length="38" mass="4465">MFQTAIALLTQKNMISKSHEHYYAFGIEYIKTGFLIKK</sequence>
<organism evidence="1 2">
    <name type="scientific">Methanobrevibacter millerae</name>
    <dbReference type="NCBI Taxonomy" id="230361"/>
    <lineage>
        <taxon>Archaea</taxon>
        <taxon>Methanobacteriati</taxon>
        <taxon>Methanobacteriota</taxon>
        <taxon>Methanomada group</taxon>
        <taxon>Methanobacteria</taxon>
        <taxon>Methanobacteriales</taxon>
        <taxon>Methanobacteriaceae</taxon>
        <taxon>Methanobrevibacter</taxon>
    </lineage>
</organism>
<dbReference type="AlphaFoldDB" id="A0A0U3CSZ0"/>
<keyword evidence="2" id="KW-1185">Reference proteome</keyword>
<accession>A0A0U3CSZ0</accession>
<dbReference type="KEGG" id="mmil:sm9_0994"/>
<name>A0A0U3CSZ0_9EURY</name>
<reference evidence="1 2" key="1">
    <citation type="submission" date="2015-04" db="EMBL/GenBank/DDBJ databases">
        <title>The complete genome sequence of the rumen methanogen Methanobrevibacter millerae SM9.</title>
        <authorList>
            <person name="Leahy S.C."/>
            <person name="Kelly W.J."/>
            <person name="Pacheco D.M."/>
            <person name="Li D."/>
            <person name="Altermann E."/>
            <person name="Attwood G.T."/>
        </authorList>
    </citation>
    <scope>NUCLEOTIDE SEQUENCE [LARGE SCALE GENOMIC DNA]</scope>
    <source>
        <strain evidence="1 2">SM9</strain>
    </source>
</reference>
<dbReference type="EMBL" id="CP011266">
    <property type="protein sequence ID" value="ALT68783.1"/>
    <property type="molecule type" value="Genomic_DNA"/>
</dbReference>
<evidence type="ECO:0000313" key="2">
    <source>
        <dbReference type="Proteomes" id="UP000067738"/>
    </source>
</evidence>
<dbReference type="PATRIC" id="fig|230361.4.peg.1024"/>
<dbReference type="Proteomes" id="UP000067738">
    <property type="component" value="Chromosome"/>
</dbReference>
<protein>
    <submittedName>
        <fullName evidence="1">Uncharacterized protein</fullName>
    </submittedName>
</protein>
<evidence type="ECO:0000313" key="1">
    <source>
        <dbReference type="EMBL" id="ALT68783.1"/>
    </source>
</evidence>
<gene>
    <name evidence="1" type="ORF">sm9_0994</name>
</gene>